<comment type="subcellular location">
    <subcellularLocation>
        <location evidence="1">Nucleus</location>
        <location evidence="1">Nucleoplasm</location>
    </subcellularLocation>
</comment>
<dbReference type="GO" id="GO:0005654">
    <property type="term" value="C:nucleoplasm"/>
    <property type="evidence" value="ECO:0007669"/>
    <property type="project" value="UniProtKB-SubCell"/>
</dbReference>
<dbReference type="AlphaFoldDB" id="A0A9N9T0R3"/>
<dbReference type="InterPro" id="IPR052285">
    <property type="entry name" value="NEXT_complex_subunit"/>
</dbReference>
<evidence type="ECO:0000256" key="3">
    <source>
        <dbReference type="ARBA" id="ARBA00023242"/>
    </source>
</evidence>
<feature type="compositionally biased region" description="Low complexity" evidence="5">
    <location>
        <begin position="166"/>
        <end position="185"/>
    </location>
</feature>
<accession>A0A9N9T0R3</accession>
<evidence type="ECO:0000256" key="2">
    <source>
        <dbReference type="ARBA" id="ARBA00022884"/>
    </source>
</evidence>
<dbReference type="Gene3D" id="3.30.70.330">
    <property type="match status" value="1"/>
</dbReference>
<dbReference type="InterPro" id="IPR035979">
    <property type="entry name" value="RBD_domain_sf"/>
</dbReference>
<dbReference type="PANTHER" id="PTHR13798">
    <property type="entry name" value="RNA BINDING MOTIF RBM PROTEIN -RELATED"/>
    <property type="match status" value="1"/>
</dbReference>
<evidence type="ECO:0000256" key="1">
    <source>
        <dbReference type="ARBA" id="ARBA00004642"/>
    </source>
</evidence>
<evidence type="ECO:0000313" key="7">
    <source>
        <dbReference type="EMBL" id="CAG9836411.1"/>
    </source>
</evidence>
<dbReference type="PANTHER" id="PTHR13798:SF11">
    <property type="entry name" value="RNA-BINDING PROTEIN 7-RELATED"/>
    <property type="match status" value="1"/>
</dbReference>
<dbReference type="SUPFAM" id="SSF54928">
    <property type="entry name" value="RNA-binding domain, RBD"/>
    <property type="match status" value="1"/>
</dbReference>
<evidence type="ECO:0000313" key="8">
    <source>
        <dbReference type="Proteomes" id="UP001153709"/>
    </source>
</evidence>
<dbReference type="Pfam" id="PF00076">
    <property type="entry name" value="RRM_1"/>
    <property type="match status" value="1"/>
</dbReference>
<dbReference type="SMART" id="SM00360">
    <property type="entry name" value="RRM"/>
    <property type="match status" value="1"/>
</dbReference>
<name>A0A9N9T0R3_DIABA</name>
<feature type="compositionally biased region" description="Basic and acidic residues" evidence="5">
    <location>
        <begin position="113"/>
        <end position="165"/>
    </location>
</feature>
<dbReference type="CDD" id="cd12336">
    <property type="entry name" value="RRM_RBM7_like"/>
    <property type="match status" value="1"/>
</dbReference>
<dbReference type="InterPro" id="IPR000504">
    <property type="entry name" value="RRM_dom"/>
</dbReference>
<evidence type="ECO:0000256" key="4">
    <source>
        <dbReference type="PROSITE-ProRule" id="PRU00176"/>
    </source>
</evidence>
<dbReference type="OrthoDB" id="407442at2759"/>
<feature type="compositionally biased region" description="Basic and acidic residues" evidence="5">
    <location>
        <begin position="90"/>
        <end position="100"/>
    </location>
</feature>
<feature type="domain" description="RRM" evidence="6">
    <location>
        <begin position="5"/>
        <end position="82"/>
    </location>
</feature>
<evidence type="ECO:0000256" key="5">
    <source>
        <dbReference type="SAM" id="MobiDB-lite"/>
    </source>
</evidence>
<sequence>MDESKTVWIGNLSNKVTEELLFELFLQVAPLEKVRIPTDKEGRQSNFAFVTFKHEQSVEYAVRLLNGIKMYDKSLNIKPKNPSAITQNHFPERNFSHDNQHSYMHNQNQFYNNERDNRQNRQNFRDRDNYRDDRHRDNPYSRHDDRDWYDHNRQKQHYNERRNNFDSRGNNRRNNSSDGRYFANQ</sequence>
<reference evidence="7" key="1">
    <citation type="submission" date="2022-01" db="EMBL/GenBank/DDBJ databases">
        <authorList>
            <person name="King R."/>
        </authorList>
    </citation>
    <scope>NUCLEOTIDE SEQUENCE</scope>
</reference>
<keyword evidence="8" id="KW-1185">Reference proteome</keyword>
<evidence type="ECO:0000259" key="6">
    <source>
        <dbReference type="PROSITE" id="PS50102"/>
    </source>
</evidence>
<organism evidence="7 8">
    <name type="scientific">Diabrotica balteata</name>
    <name type="common">Banded cucumber beetle</name>
    <dbReference type="NCBI Taxonomy" id="107213"/>
    <lineage>
        <taxon>Eukaryota</taxon>
        <taxon>Metazoa</taxon>
        <taxon>Ecdysozoa</taxon>
        <taxon>Arthropoda</taxon>
        <taxon>Hexapoda</taxon>
        <taxon>Insecta</taxon>
        <taxon>Pterygota</taxon>
        <taxon>Neoptera</taxon>
        <taxon>Endopterygota</taxon>
        <taxon>Coleoptera</taxon>
        <taxon>Polyphaga</taxon>
        <taxon>Cucujiformia</taxon>
        <taxon>Chrysomeloidea</taxon>
        <taxon>Chrysomelidae</taxon>
        <taxon>Galerucinae</taxon>
        <taxon>Diabroticina</taxon>
        <taxon>Diabroticites</taxon>
        <taxon>Diabrotica</taxon>
    </lineage>
</organism>
<keyword evidence="3" id="KW-0539">Nucleus</keyword>
<dbReference type="PROSITE" id="PS50102">
    <property type="entry name" value="RRM"/>
    <property type="match status" value="1"/>
</dbReference>
<feature type="region of interest" description="Disordered" evidence="5">
    <location>
        <begin position="77"/>
        <end position="100"/>
    </location>
</feature>
<proteinExistence type="predicted"/>
<keyword evidence="2 4" id="KW-0694">RNA-binding</keyword>
<dbReference type="InterPro" id="IPR012677">
    <property type="entry name" value="Nucleotide-bd_a/b_plait_sf"/>
</dbReference>
<dbReference type="GO" id="GO:0003727">
    <property type="term" value="F:single-stranded RNA binding"/>
    <property type="evidence" value="ECO:0007669"/>
    <property type="project" value="TreeGrafter"/>
</dbReference>
<feature type="region of interest" description="Disordered" evidence="5">
    <location>
        <begin position="112"/>
        <end position="185"/>
    </location>
</feature>
<dbReference type="GO" id="GO:0000381">
    <property type="term" value="P:regulation of alternative mRNA splicing, via spliceosome"/>
    <property type="evidence" value="ECO:0007669"/>
    <property type="project" value="TreeGrafter"/>
</dbReference>
<gene>
    <name evidence="7" type="ORF">DIABBA_LOCUS9498</name>
</gene>
<dbReference type="Proteomes" id="UP001153709">
    <property type="component" value="Chromosome 6"/>
</dbReference>
<dbReference type="EMBL" id="OU898281">
    <property type="protein sequence ID" value="CAG9836411.1"/>
    <property type="molecule type" value="Genomic_DNA"/>
</dbReference>
<protein>
    <recommendedName>
        <fullName evidence="6">RRM domain-containing protein</fullName>
    </recommendedName>
</protein>